<protein>
    <submittedName>
        <fullName evidence="2">Uncharacterized protein</fullName>
    </submittedName>
</protein>
<evidence type="ECO:0000313" key="2">
    <source>
        <dbReference type="EMBL" id="KAF3764574.1"/>
    </source>
</evidence>
<reference evidence="2" key="1">
    <citation type="journal article" date="2020" name="Phytopathology">
        <title>Genome sequence of the chestnut blight fungus Cryphonectria parasitica EP155: A fundamental resource for an archetypical invasive plant pathogen.</title>
        <authorList>
            <person name="Crouch J.A."/>
            <person name="Dawe A."/>
            <person name="Aerts A."/>
            <person name="Barry K."/>
            <person name="Churchill A.C.L."/>
            <person name="Grimwood J."/>
            <person name="Hillman B."/>
            <person name="Milgroom M.G."/>
            <person name="Pangilinan J."/>
            <person name="Smith M."/>
            <person name="Salamov A."/>
            <person name="Schmutz J."/>
            <person name="Yadav J."/>
            <person name="Grigoriev I.V."/>
            <person name="Nuss D."/>
        </authorList>
    </citation>
    <scope>NUCLEOTIDE SEQUENCE</scope>
    <source>
        <strain evidence="2">EP155</strain>
    </source>
</reference>
<dbReference type="AlphaFoldDB" id="A0A9P4Y066"/>
<organism evidence="2 3">
    <name type="scientific">Cryphonectria parasitica (strain ATCC 38755 / EP155)</name>
    <dbReference type="NCBI Taxonomy" id="660469"/>
    <lineage>
        <taxon>Eukaryota</taxon>
        <taxon>Fungi</taxon>
        <taxon>Dikarya</taxon>
        <taxon>Ascomycota</taxon>
        <taxon>Pezizomycotina</taxon>
        <taxon>Sordariomycetes</taxon>
        <taxon>Sordariomycetidae</taxon>
        <taxon>Diaporthales</taxon>
        <taxon>Cryphonectriaceae</taxon>
        <taxon>Cryphonectria-Endothia species complex</taxon>
        <taxon>Cryphonectria</taxon>
    </lineage>
</organism>
<dbReference type="GeneID" id="63841688"/>
<accession>A0A9P4Y066</accession>
<dbReference type="RefSeq" id="XP_040775535.1">
    <property type="nucleotide sequence ID" value="XM_040924559.1"/>
</dbReference>
<dbReference type="EMBL" id="MU032348">
    <property type="protein sequence ID" value="KAF3764574.1"/>
    <property type="molecule type" value="Genomic_DNA"/>
</dbReference>
<sequence length="70" mass="7620">MDIGPRAPGPEALAIGGKPPADSEGRSEVQSRCCKSPPRWRRDFCEVFLSLFPSPSQASGRRSDTAPEEF</sequence>
<feature type="region of interest" description="Disordered" evidence="1">
    <location>
        <begin position="1"/>
        <end position="36"/>
    </location>
</feature>
<comment type="caution">
    <text evidence="2">The sequence shown here is derived from an EMBL/GenBank/DDBJ whole genome shotgun (WGS) entry which is preliminary data.</text>
</comment>
<proteinExistence type="predicted"/>
<name>A0A9P4Y066_CRYP1</name>
<dbReference type="Proteomes" id="UP000803844">
    <property type="component" value="Unassembled WGS sequence"/>
</dbReference>
<gene>
    <name evidence="2" type="ORF">M406DRAFT_55873</name>
</gene>
<evidence type="ECO:0000256" key="1">
    <source>
        <dbReference type="SAM" id="MobiDB-lite"/>
    </source>
</evidence>
<evidence type="ECO:0000313" key="3">
    <source>
        <dbReference type="Proteomes" id="UP000803844"/>
    </source>
</evidence>
<keyword evidence="3" id="KW-1185">Reference proteome</keyword>